<keyword evidence="6" id="KW-0560">Oxidoreductase</keyword>
<evidence type="ECO:0000256" key="2">
    <source>
        <dbReference type="ARBA" id="ARBA00009183"/>
    </source>
</evidence>
<feature type="transmembrane region" description="Helical" evidence="7">
    <location>
        <begin position="544"/>
        <end position="564"/>
    </location>
</feature>
<evidence type="ECO:0000256" key="1">
    <source>
        <dbReference type="ARBA" id="ARBA00001974"/>
    </source>
</evidence>
<dbReference type="PANTHER" id="PTHR23023">
    <property type="entry name" value="DIMETHYLANILINE MONOOXYGENASE"/>
    <property type="match status" value="1"/>
</dbReference>
<keyword evidence="3" id="KW-0285">Flavoprotein</keyword>
<dbReference type="AlphaFoldDB" id="A0A3B0W3P0"/>
<dbReference type="GO" id="GO:0050661">
    <property type="term" value="F:NADP binding"/>
    <property type="evidence" value="ECO:0007669"/>
    <property type="project" value="InterPro"/>
</dbReference>
<evidence type="ECO:0000313" key="8">
    <source>
        <dbReference type="EMBL" id="VAW45357.1"/>
    </source>
</evidence>
<gene>
    <name evidence="8" type="ORF">MNBD_GAMMA03-1829</name>
</gene>
<keyword evidence="5" id="KW-0521">NADP</keyword>
<keyword evidence="7" id="KW-0472">Membrane</keyword>
<dbReference type="InterPro" id="IPR000960">
    <property type="entry name" value="Flavin_mOase"/>
</dbReference>
<evidence type="ECO:0000256" key="3">
    <source>
        <dbReference type="ARBA" id="ARBA00022630"/>
    </source>
</evidence>
<reference evidence="8" key="1">
    <citation type="submission" date="2018-06" db="EMBL/GenBank/DDBJ databases">
        <authorList>
            <person name="Zhirakovskaya E."/>
        </authorList>
    </citation>
    <scope>NUCLEOTIDE SEQUENCE</scope>
</reference>
<evidence type="ECO:0000256" key="5">
    <source>
        <dbReference type="ARBA" id="ARBA00022857"/>
    </source>
</evidence>
<dbReference type="Gene3D" id="3.50.50.60">
    <property type="entry name" value="FAD/NAD(P)-binding domain"/>
    <property type="match status" value="2"/>
</dbReference>
<evidence type="ECO:0000256" key="6">
    <source>
        <dbReference type="ARBA" id="ARBA00023002"/>
    </source>
</evidence>
<dbReference type="InterPro" id="IPR020946">
    <property type="entry name" value="Flavin_mOase-like"/>
</dbReference>
<protein>
    <recommendedName>
        <fullName evidence="9">Flavin-containing monooxygenase</fullName>
    </recommendedName>
</protein>
<evidence type="ECO:0000256" key="7">
    <source>
        <dbReference type="SAM" id="Phobius"/>
    </source>
</evidence>
<proteinExistence type="inferred from homology"/>
<organism evidence="8">
    <name type="scientific">hydrothermal vent metagenome</name>
    <dbReference type="NCBI Taxonomy" id="652676"/>
    <lineage>
        <taxon>unclassified sequences</taxon>
        <taxon>metagenomes</taxon>
        <taxon>ecological metagenomes</taxon>
    </lineage>
</organism>
<comment type="cofactor">
    <cofactor evidence="1">
        <name>FAD</name>
        <dbReference type="ChEBI" id="CHEBI:57692"/>
    </cofactor>
</comment>
<dbReference type="FunFam" id="3.50.50.60:FF:000042">
    <property type="entry name" value="Dimethylaniline monooxygenase [N-oxide-forming]"/>
    <property type="match status" value="1"/>
</dbReference>
<dbReference type="PRINTS" id="PR00370">
    <property type="entry name" value="FMOXYGENASE"/>
</dbReference>
<dbReference type="InterPro" id="IPR036188">
    <property type="entry name" value="FAD/NAD-bd_sf"/>
</dbReference>
<accession>A0A3B0W3P0</accession>
<keyword evidence="7" id="KW-1133">Transmembrane helix</keyword>
<comment type="similarity">
    <text evidence="2">Belongs to the FMO family.</text>
</comment>
<dbReference type="GO" id="GO:0050660">
    <property type="term" value="F:flavin adenine dinucleotide binding"/>
    <property type="evidence" value="ECO:0007669"/>
    <property type="project" value="InterPro"/>
</dbReference>
<dbReference type="PIRSF" id="PIRSF000332">
    <property type="entry name" value="FMO"/>
    <property type="match status" value="1"/>
</dbReference>
<sequence length="578" mass="65685">MPSKKRQLLTAVIGAGPSGLVAIKELLAQGHKVVCFEKSNDIGGLYVYNKNTGGVFKSTLLTSSSFTTCFSDFPPPKNSPLHFKHNEYLKYLKDYVAHFNLSHLIKFNHIVKNISQFKEGGWQVSVFDSLNDSEHIMKFDAVAVCSGAHQKPIMPNFQGQESFQGKIIHSDQYKEPSKFKDKIVVVIGGGESGSDIVDEVSQVAKKCFVSLRRGILTIPRLFFDFPSDYYTTRLFYSLPNWVLRIKSTPKVYFKRGVLFLLSSIPFLFPFFLFVFMVSLTPLFMQYVLMGLACILLLIALLRINEYFTQKVKPEDFQIISKLAKKSLVGHGEQFATKTEGLAKAIAQKRCDLKPGISEFRTEGVVFSDGSKINADAVIFCTGFKVSFPFLAKTKVDFRNFYKMCFDPNLGKTLCFIGFARPAIGSLPPVSELQARWFSRILSGERRLPNKDMLNMEIEQDRHKHQKTFKVVSNRLNNLVDFTSYMDDIAEHVGCKPKLKNLIKNPMLLLRLYFSPFGGYQYRLEGKHHKSEIAKKAIKQTSLDFIIVLFNYGLWSVNLTSRILYKIGFRSFRGSIGLD</sequence>
<dbReference type="EMBL" id="UOFC01000055">
    <property type="protein sequence ID" value="VAW45357.1"/>
    <property type="molecule type" value="Genomic_DNA"/>
</dbReference>
<name>A0A3B0W3P0_9ZZZZ</name>
<keyword evidence="4" id="KW-0274">FAD</keyword>
<evidence type="ECO:0000256" key="4">
    <source>
        <dbReference type="ARBA" id="ARBA00022827"/>
    </source>
</evidence>
<feature type="transmembrane region" description="Helical" evidence="7">
    <location>
        <begin position="283"/>
        <end position="303"/>
    </location>
</feature>
<dbReference type="FunFam" id="3.50.50.60:FF:000023">
    <property type="entry name" value="Dimethylaniline monooxygenase [N-oxide-forming]"/>
    <property type="match status" value="1"/>
</dbReference>
<keyword evidence="7" id="KW-0812">Transmembrane</keyword>
<dbReference type="GO" id="GO:0004499">
    <property type="term" value="F:N,N-dimethylaniline monooxygenase activity"/>
    <property type="evidence" value="ECO:0007669"/>
    <property type="project" value="InterPro"/>
</dbReference>
<dbReference type="SUPFAM" id="SSF51905">
    <property type="entry name" value="FAD/NAD(P)-binding domain"/>
    <property type="match status" value="2"/>
</dbReference>
<dbReference type="InterPro" id="IPR050346">
    <property type="entry name" value="FMO-like"/>
</dbReference>
<feature type="transmembrane region" description="Helical" evidence="7">
    <location>
        <begin position="256"/>
        <end position="277"/>
    </location>
</feature>
<dbReference type="Pfam" id="PF00743">
    <property type="entry name" value="FMO-like"/>
    <property type="match status" value="2"/>
</dbReference>
<evidence type="ECO:0008006" key="9">
    <source>
        <dbReference type="Google" id="ProtNLM"/>
    </source>
</evidence>